<keyword evidence="4" id="KW-1185">Reference proteome</keyword>
<evidence type="ECO:0000313" key="3">
    <source>
        <dbReference type="EMBL" id="MFC7370831.1"/>
    </source>
</evidence>
<evidence type="ECO:0000256" key="1">
    <source>
        <dbReference type="ARBA" id="ARBA00007435"/>
    </source>
</evidence>
<reference evidence="4" key="1">
    <citation type="journal article" date="2019" name="Int. J. Syst. Evol. Microbiol.">
        <title>The Global Catalogue of Microorganisms (GCM) 10K type strain sequencing project: providing services to taxonomists for standard genome sequencing and annotation.</title>
        <authorList>
            <consortium name="The Broad Institute Genomics Platform"/>
            <consortium name="The Broad Institute Genome Sequencing Center for Infectious Disease"/>
            <person name="Wu L."/>
            <person name="Ma J."/>
        </authorList>
    </citation>
    <scope>NUCLEOTIDE SEQUENCE [LARGE SCALE GENOMIC DNA]</scope>
    <source>
        <strain evidence="4">NBRC 106396</strain>
    </source>
</reference>
<dbReference type="CDD" id="cd10456">
    <property type="entry name" value="GIY-YIG_UPF0213"/>
    <property type="match status" value="1"/>
</dbReference>
<feature type="domain" description="GIY-YIG" evidence="2">
    <location>
        <begin position="4"/>
        <end position="79"/>
    </location>
</feature>
<dbReference type="SUPFAM" id="SSF82771">
    <property type="entry name" value="GIY-YIG endonuclease"/>
    <property type="match status" value="1"/>
</dbReference>
<dbReference type="InterPro" id="IPR035901">
    <property type="entry name" value="GIY-YIG_endonuc_sf"/>
</dbReference>
<dbReference type="PROSITE" id="PS50164">
    <property type="entry name" value="GIY_YIG"/>
    <property type="match status" value="1"/>
</dbReference>
<protein>
    <submittedName>
        <fullName evidence="3">GIY-YIG nuclease family protein</fullName>
    </submittedName>
</protein>
<sequence>MDDKQHAVYILECKDGTYYTGYTNELPRRLAMHESGKGAKYTRGRGPLKLRFHAVFASKQEALQAEYAIKRMDRKRKEKLIQEGGMHDVEAEQL</sequence>
<dbReference type="RefSeq" id="WP_379746805.1">
    <property type="nucleotide sequence ID" value="NZ_JBHTCP010000007.1"/>
</dbReference>
<dbReference type="InterPro" id="IPR050190">
    <property type="entry name" value="UPF0213_domain"/>
</dbReference>
<gene>
    <name evidence="3" type="ORF">ACFQPF_04005</name>
</gene>
<dbReference type="EMBL" id="JBHTCP010000007">
    <property type="protein sequence ID" value="MFC7370831.1"/>
    <property type="molecule type" value="Genomic_DNA"/>
</dbReference>
<comment type="caution">
    <text evidence="3">The sequence shown here is derived from an EMBL/GenBank/DDBJ whole genome shotgun (WGS) entry which is preliminary data.</text>
</comment>
<evidence type="ECO:0000259" key="2">
    <source>
        <dbReference type="PROSITE" id="PS50164"/>
    </source>
</evidence>
<dbReference type="Gene3D" id="3.40.1440.10">
    <property type="entry name" value="GIY-YIG endonuclease"/>
    <property type="match status" value="1"/>
</dbReference>
<dbReference type="PANTHER" id="PTHR34477">
    <property type="entry name" value="UPF0213 PROTEIN YHBQ"/>
    <property type="match status" value="1"/>
</dbReference>
<name>A0ABW2NQ60_9BACL</name>
<dbReference type="Proteomes" id="UP001596549">
    <property type="component" value="Unassembled WGS sequence"/>
</dbReference>
<comment type="similarity">
    <text evidence="1">Belongs to the UPF0213 family.</text>
</comment>
<organism evidence="3 4">
    <name type="scientific">Fictibacillus iocasae</name>
    <dbReference type="NCBI Taxonomy" id="2715437"/>
    <lineage>
        <taxon>Bacteria</taxon>
        <taxon>Bacillati</taxon>
        <taxon>Bacillota</taxon>
        <taxon>Bacilli</taxon>
        <taxon>Bacillales</taxon>
        <taxon>Fictibacillaceae</taxon>
        <taxon>Fictibacillus</taxon>
    </lineage>
</organism>
<dbReference type="Pfam" id="PF01541">
    <property type="entry name" value="GIY-YIG"/>
    <property type="match status" value="1"/>
</dbReference>
<dbReference type="PANTHER" id="PTHR34477:SF1">
    <property type="entry name" value="UPF0213 PROTEIN YHBQ"/>
    <property type="match status" value="1"/>
</dbReference>
<proteinExistence type="inferred from homology"/>
<dbReference type="InterPro" id="IPR000305">
    <property type="entry name" value="GIY-YIG_endonuc"/>
</dbReference>
<accession>A0ABW2NQ60</accession>
<evidence type="ECO:0000313" key="4">
    <source>
        <dbReference type="Proteomes" id="UP001596549"/>
    </source>
</evidence>